<feature type="compositionally biased region" description="Basic and acidic residues" evidence="1">
    <location>
        <begin position="870"/>
        <end position="885"/>
    </location>
</feature>
<feature type="region of interest" description="Disordered" evidence="1">
    <location>
        <begin position="775"/>
        <end position="896"/>
    </location>
</feature>
<feature type="region of interest" description="Disordered" evidence="1">
    <location>
        <begin position="702"/>
        <end position="736"/>
    </location>
</feature>
<reference evidence="3" key="1">
    <citation type="journal article" date="2006" name="PLoS Biol.">
        <title>Macronuclear genome sequence of the ciliate Tetrahymena thermophila, a model eukaryote.</title>
        <authorList>
            <person name="Eisen J.A."/>
            <person name="Coyne R.S."/>
            <person name="Wu M."/>
            <person name="Wu D."/>
            <person name="Thiagarajan M."/>
            <person name="Wortman J.R."/>
            <person name="Badger J.H."/>
            <person name="Ren Q."/>
            <person name="Amedeo P."/>
            <person name="Jones K.M."/>
            <person name="Tallon L.J."/>
            <person name="Delcher A.L."/>
            <person name="Salzberg S.L."/>
            <person name="Silva J.C."/>
            <person name="Haas B.J."/>
            <person name="Majoros W.H."/>
            <person name="Farzad M."/>
            <person name="Carlton J.M."/>
            <person name="Smith R.K. Jr."/>
            <person name="Garg J."/>
            <person name="Pearlman R.E."/>
            <person name="Karrer K.M."/>
            <person name="Sun L."/>
            <person name="Manning G."/>
            <person name="Elde N.C."/>
            <person name="Turkewitz A.P."/>
            <person name="Asai D.J."/>
            <person name="Wilkes D.E."/>
            <person name="Wang Y."/>
            <person name="Cai H."/>
            <person name="Collins K."/>
            <person name="Stewart B.A."/>
            <person name="Lee S.R."/>
            <person name="Wilamowska K."/>
            <person name="Weinberg Z."/>
            <person name="Ruzzo W.L."/>
            <person name="Wloga D."/>
            <person name="Gaertig J."/>
            <person name="Frankel J."/>
            <person name="Tsao C.-C."/>
            <person name="Gorovsky M.A."/>
            <person name="Keeling P.J."/>
            <person name="Waller R.F."/>
            <person name="Patron N.J."/>
            <person name="Cherry J.M."/>
            <person name="Stover N.A."/>
            <person name="Krieger C.J."/>
            <person name="del Toro C."/>
            <person name="Ryder H.F."/>
            <person name="Williamson S.C."/>
            <person name="Barbeau R.A."/>
            <person name="Hamilton E.P."/>
            <person name="Orias E."/>
        </authorList>
    </citation>
    <scope>NUCLEOTIDE SEQUENCE [LARGE SCALE GENOMIC DNA]</scope>
    <source>
        <strain evidence="3">SB210</strain>
    </source>
</reference>
<feature type="compositionally biased region" description="Polar residues" evidence="1">
    <location>
        <begin position="722"/>
        <end position="733"/>
    </location>
</feature>
<dbReference type="InParanoid" id="I7M352"/>
<feature type="compositionally biased region" description="Polar residues" evidence="1">
    <location>
        <begin position="886"/>
        <end position="896"/>
    </location>
</feature>
<sequence length="1068" mass="124457">MSRQLRSSNKMTQQQNFSLKCVKSIQKCVKDLKRAMRQMQFESQRIQKHQIQQILNNCNNLLTALTSCNLYRIHYQEEMYYLTQLQKIEKGINEIVEFVSELCKRKYFNNLGNNKMCEDLFSQLESTFDSFVGPLLHIFNSFNVNWLLFQCDPIKLFLLDEFYEQAIIQKLGLQLSDNKTSSQKQEENSLSKDITSSQEYTNISKEDGTPKNLPGNRIPELSRQYSSSLSDNQKSAKKINYNINIVKFKEKLNQEKANYTKQQLKDLLIEYKKLISEEEFLSELAILIDFNSCHNPQNYQLVFNKYYQLLFDQLTCEKISYILSKIHSFEKLNLFCRLIFYNADIMTLTGHQIVKYLNNYQYNNLKDLQIKLIRSGFNHLPVPITQSPIQRKEKNQLFHFNQGSISSLQSLQKQSDEKLENIQLNSLSSGSFKLGQVLTLCPHQSNFFSLIPRIEKKTELKSQDVSCQYVKQKLEIQALQEKISTEITNCRRSQSISIQNNNHLIAQFADDFQKTMIENQMNLLSESTVQTKDLEQYQDQDGNEYPFLFNKRELIFGRKAKNSIFKPDFCFEENEFQISRQQFKITYEDQSNQYYVQCISQSALTQILVDDAGFELQVGSVFIIQDLIAFEVVAVKTFSQNTNQGVQQSNNQKVFTNKVANQQNSSPRSPMDKQSKIQFFKNNKSKTQRLSYKNSQLFEDNESQYAQSDQIKNQDTDKKNLTSEQSNSDQSFENEVKDDLQNSLENENYSMNSSLASISSLSQIACNQMYFNQEKRASVNQKKHSFISQMRRQNSRKSSTVSQTINTVSDNNNTAESTQINQYNTTQDSQTRQRVSRDNPRESIQIENDVVFQKQDSVQSNMSFNTESVKQSKENNDEQTQDFKRQTQSSFDKQSIQNTVQQSTLMNGMNISTSRIMLQSTFNQMNQSIYSFVGPSFQELEEDNQNSNEALLQLRVLWSNIETEKEDYIFQYNNINEQDSIMIKIGSDKDNQIRVQDENHTIRNTSHCCISYQDKAWVLQATHNDQSFYSGIAVKKIDEIESGLISKKILIEKGFNILVKGYIFQCDF</sequence>
<dbReference type="RefSeq" id="XP_001022404.2">
    <property type="nucleotide sequence ID" value="XM_001022404.3"/>
</dbReference>
<keyword evidence="3" id="KW-1185">Reference proteome</keyword>
<feature type="compositionally biased region" description="Polar residues" evidence="1">
    <location>
        <begin position="854"/>
        <end position="869"/>
    </location>
</feature>
<dbReference type="EMBL" id="GG662547">
    <property type="protein sequence ID" value="EAS02159.2"/>
    <property type="molecule type" value="Genomic_DNA"/>
</dbReference>
<dbReference type="AlphaFoldDB" id="I7M352"/>
<organism evidence="2 3">
    <name type="scientific">Tetrahymena thermophila (strain SB210)</name>
    <dbReference type="NCBI Taxonomy" id="312017"/>
    <lineage>
        <taxon>Eukaryota</taxon>
        <taxon>Sar</taxon>
        <taxon>Alveolata</taxon>
        <taxon>Ciliophora</taxon>
        <taxon>Intramacronucleata</taxon>
        <taxon>Oligohymenophorea</taxon>
        <taxon>Hymenostomatida</taxon>
        <taxon>Tetrahymenina</taxon>
        <taxon>Tetrahymenidae</taxon>
        <taxon>Tetrahymena</taxon>
    </lineage>
</organism>
<gene>
    <name evidence="2" type="ORF">TTHERM_00558410</name>
</gene>
<dbReference type="KEGG" id="tet:TTHERM_00558410"/>
<accession>I7M352</accession>
<feature type="compositionally biased region" description="Polar residues" evidence="1">
    <location>
        <begin position="702"/>
        <end position="711"/>
    </location>
</feature>
<evidence type="ECO:0000256" key="1">
    <source>
        <dbReference type="SAM" id="MobiDB-lite"/>
    </source>
</evidence>
<feature type="compositionally biased region" description="Polar residues" evidence="1">
    <location>
        <begin position="786"/>
        <end position="833"/>
    </location>
</feature>
<evidence type="ECO:0008006" key="4">
    <source>
        <dbReference type="Google" id="ProtNLM"/>
    </source>
</evidence>
<evidence type="ECO:0000313" key="2">
    <source>
        <dbReference type="EMBL" id="EAS02159.2"/>
    </source>
</evidence>
<dbReference type="GeneID" id="7831607"/>
<protein>
    <recommendedName>
        <fullName evidence="4">FHA domain protein</fullName>
    </recommendedName>
</protein>
<dbReference type="Proteomes" id="UP000009168">
    <property type="component" value="Unassembled WGS sequence"/>
</dbReference>
<proteinExistence type="predicted"/>
<evidence type="ECO:0000313" key="3">
    <source>
        <dbReference type="Proteomes" id="UP000009168"/>
    </source>
</evidence>
<feature type="compositionally biased region" description="Basic and acidic residues" evidence="1">
    <location>
        <begin position="712"/>
        <end position="721"/>
    </location>
</feature>
<name>I7M352_TETTS</name>